<evidence type="ECO:0000256" key="1">
    <source>
        <dbReference type="ARBA" id="ARBA00005234"/>
    </source>
</evidence>
<sequence>MAIFLEKSQFDQFMQQFQALVVRVEALEEENSNLKSELSKKEEHPKVLPSFASLFKNEKNNEFENVLIAKCSKELRVKEKKEKNVIITGLPKATIKEDKIDDKEEEKLLTEILIILETEMKKVKSFTRVKNKQTNMNEQSNPMVVEFVDIFAKNSAMKNSSKLKKYQNKVFINHDLTEAERVIAKQLRDERNRLNSKLEQIDQTTGLKYGTENKKKFHYDDNDFELIASSFCTPIYPENKTNDLNDNNEKIKMHINITELKNNEPSIVYNKVIVDSQTVDTLVVTDHINTNDNHIEFRDQFCSNLYSQPVTEQKPDETIVKAFNIEITNKLIQPLLCFNYEKTNNKKKWFSVELVNFYLNLVVNERLNQRLVKKTLTISSQAFLKFKRKSTNDNKPLKYINENIFNYELVIIPICVFDHWSLVAVHTATKKVRYFDPKISLPTNAKRKDEVKQFISDLISSEINTKTRLADWIFRAEGKVPQQEKVSSIIQSGLHEIICFNETKLDSSIPNNFISNEKYKILRRDRAETTEGGGVLILIRNEYKILKSINLLDIESIYFQLLINKINYNFICCYKPPDTSDSTFLNLLDDFIFNLDLDENLFIIGDMNMNLLNNSSNMNMNLINFLIDNNLSQRVTKATRICTKYYEKSNQLICSETLIDVVIENNNTVKEVVNIMCPFSDHMFIMITLDTKSKNKEKKYFTGRNLSAKKVDEIVAKIMQSDFKCIDQLDTNSRWNSLRANILKILDEISPEKKIHLKNENNFPWIDGELHDAKIMRDREHRKYLGFRSVDNFITYNDMKKNYNQLNKIKMINYFKDKAPNDFKNSKKFWKFYSATIKLKSSKDNQASSSSMNNGDEFANDPGSISNLFNIFFTSLSSNSNANHIECAGFIDKCFTDCVKHEIKEEFEFKEVSEETVLNLIMNLSTSSGP</sequence>
<dbReference type="GO" id="GO:0003964">
    <property type="term" value="F:RNA-directed DNA polymerase activity"/>
    <property type="evidence" value="ECO:0007669"/>
    <property type="project" value="UniProtKB-KW"/>
</dbReference>
<dbReference type="Proteomes" id="UP000276133">
    <property type="component" value="Unassembled WGS sequence"/>
</dbReference>
<keyword evidence="3 6" id="KW-0378">Hydrolase</keyword>
<dbReference type="Gene3D" id="3.30.310.130">
    <property type="entry name" value="Ubiquitin-related"/>
    <property type="match status" value="1"/>
</dbReference>
<keyword evidence="6" id="KW-0695">RNA-directed DNA polymerase</keyword>
<dbReference type="InterPro" id="IPR003653">
    <property type="entry name" value="Peptidase_C48_C"/>
</dbReference>
<protein>
    <submittedName>
        <fullName evidence="6">RNA-directed DNA polymerase from transposon BS</fullName>
        <ecNumber evidence="6">3.6.1.15</ecNumber>
    </submittedName>
</protein>
<dbReference type="PROSITE" id="PS50600">
    <property type="entry name" value="ULP_PROTEASE"/>
    <property type="match status" value="1"/>
</dbReference>
<dbReference type="GO" id="GO:0031012">
    <property type="term" value="C:extracellular matrix"/>
    <property type="evidence" value="ECO:0007669"/>
    <property type="project" value="TreeGrafter"/>
</dbReference>
<reference evidence="6 7" key="1">
    <citation type="journal article" date="2018" name="Sci. Rep.">
        <title>Genomic signatures of local adaptation to the degree of environmental predictability in rotifers.</title>
        <authorList>
            <person name="Franch-Gras L."/>
            <person name="Hahn C."/>
            <person name="Garcia-Roger E.M."/>
            <person name="Carmona M.J."/>
            <person name="Serra M."/>
            <person name="Gomez A."/>
        </authorList>
    </citation>
    <scope>NUCLEOTIDE SEQUENCE [LARGE SCALE GENOMIC DNA]</scope>
    <source>
        <strain evidence="6">HYR1</strain>
    </source>
</reference>
<proteinExistence type="inferred from homology"/>
<dbReference type="GO" id="GO:0006508">
    <property type="term" value="P:proteolysis"/>
    <property type="evidence" value="ECO:0007669"/>
    <property type="project" value="UniProtKB-KW"/>
</dbReference>
<evidence type="ECO:0000313" key="7">
    <source>
        <dbReference type="Proteomes" id="UP000276133"/>
    </source>
</evidence>
<comment type="caution">
    <text evidence="6">The sequence shown here is derived from an EMBL/GenBank/DDBJ whole genome shotgun (WGS) entry which is preliminary data.</text>
</comment>
<dbReference type="EC" id="3.6.1.15" evidence="6"/>
<dbReference type="GO" id="GO:0008234">
    <property type="term" value="F:cysteine-type peptidase activity"/>
    <property type="evidence" value="ECO:0007669"/>
    <property type="project" value="InterPro"/>
</dbReference>
<keyword evidence="6" id="KW-0808">Transferase</keyword>
<evidence type="ECO:0000256" key="2">
    <source>
        <dbReference type="ARBA" id="ARBA00022670"/>
    </source>
</evidence>
<dbReference type="STRING" id="10195.A0A3M7PFS5"/>
<accession>A0A3M7PFS5</accession>
<dbReference type="AlphaFoldDB" id="A0A3M7PFS5"/>
<feature type="non-terminal residue" evidence="6">
    <location>
        <position position="930"/>
    </location>
</feature>
<dbReference type="SUPFAM" id="SSF56219">
    <property type="entry name" value="DNase I-like"/>
    <property type="match status" value="1"/>
</dbReference>
<name>A0A3M7PFS5_BRAPC</name>
<keyword evidence="2" id="KW-0645">Protease</keyword>
<keyword evidence="4" id="KW-0175">Coiled coil</keyword>
<dbReference type="GO" id="GO:0007508">
    <property type="term" value="P:larval heart development"/>
    <property type="evidence" value="ECO:0007669"/>
    <property type="project" value="TreeGrafter"/>
</dbReference>
<evidence type="ECO:0000259" key="5">
    <source>
        <dbReference type="PROSITE" id="PS50600"/>
    </source>
</evidence>
<organism evidence="6 7">
    <name type="scientific">Brachionus plicatilis</name>
    <name type="common">Marine rotifer</name>
    <name type="synonym">Brachionus muelleri</name>
    <dbReference type="NCBI Taxonomy" id="10195"/>
    <lineage>
        <taxon>Eukaryota</taxon>
        <taxon>Metazoa</taxon>
        <taxon>Spiralia</taxon>
        <taxon>Gnathifera</taxon>
        <taxon>Rotifera</taxon>
        <taxon>Eurotatoria</taxon>
        <taxon>Monogononta</taxon>
        <taxon>Pseudotrocha</taxon>
        <taxon>Ploima</taxon>
        <taxon>Brachionidae</taxon>
        <taxon>Brachionus</taxon>
    </lineage>
</organism>
<gene>
    <name evidence="6" type="ORF">BpHYR1_041915</name>
</gene>
<evidence type="ECO:0000256" key="4">
    <source>
        <dbReference type="SAM" id="Coils"/>
    </source>
</evidence>
<feature type="coiled-coil region" evidence="4">
    <location>
        <begin position="10"/>
        <end position="44"/>
    </location>
</feature>
<dbReference type="SUPFAM" id="SSF54001">
    <property type="entry name" value="Cysteine proteinases"/>
    <property type="match status" value="1"/>
</dbReference>
<evidence type="ECO:0000256" key="3">
    <source>
        <dbReference type="ARBA" id="ARBA00022801"/>
    </source>
</evidence>
<dbReference type="InterPro" id="IPR036691">
    <property type="entry name" value="Endo/exonu/phosph_ase_sf"/>
</dbReference>
<dbReference type="PANTHER" id="PTHR33395:SF22">
    <property type="entry name" value="REVERSE TRANSCRIPTASE DOMAIN-CONTAINING PROTEIN"/>
    <property type="match status" value="1"/>
</dbReference>
<dbReference type="OrthoDB" id="6781885at2759"/>
<feature type="domain" description="Ubiquitin-like protease family profile" evidence="5">
    <location>
        <begin position="325"/>
        <end position="898"/>
    </location>
</feature>
<dbReference type="Gene3D" id="3.60.10.10">
    <property type="entry name" value="Endonuclease/exonuclease/phosphatase"/>
    <property type="match status" value="1"/>
</dbReference>
<evidence type="ECO:0000313" key="6">
    <source>
        <dbReference type="EMBL" id="RMZ97966.1"/>
    </source>
</evidence>
<dbReference type="InterPro" id="IPR038765">
    <property type="entry name" value="Papain-like_cys_pep_sf"/>
</dbReference>
<dbReference type="EMBL" id="REGN01011056">
    <property type="protein sequence ID" value="RMZ97966.1"/>
    <property type="molecule type" value="Genomic_DNA"/>
</dbReference>
<keyword evidence="6" id="KW-0548">Nucleotidyltransferase</keyword>
<comment type="similarity">
    <text evidence="1">Belongs to the peptidase C48 family.</text>
</comment>
<dbReference type="GO" id="GO:0017111">
    <property type="term" value="F:ribonucleoside triphosphate phosphatase activity"/>
    <property type="evidence" value="ECO:0007669"/>
    <property type="project" value="UniProtKB-EC"/>
</dbReference>
<keyword evidence="7" id="KW-1185">Reference proteome</keyword>
<dbReference type="PANTHER" id="PTHR33395">
    <property type="entry name" value="TRANSCRIPTASE, PUTATIVE-RELATED-RELATED"/>
    <property type="match status" value="1"/>
</dbReference>
<dbReference type="GO" id="GO:0061343">
    <property type="term" value="P:cell adhesion involved in heart morphogenesis"/>
    <property type="evidence" value="ECO:0007669"/>
    <property type="project" value="TreeGrafter"/>
</dbReference>